<dbReference type="Proteomes" id="UP000228552">
    <property type="component" value="Chromosome"/>
</dbReference>
<evidence type="ECO:0000313" key="2">
    <source>
        <dbReference type="Proteomes" id="UP000228552"/>
    </source>
</evidence>
<gene>
    <name evidence="1" type="ORF">CTM74_08110</name>
</gene>
<proteinExistence type="predicted"/>
<dbReference type="AlphaFoldDB" id="A0AAD0F1L9"/>
<keyword evidence="2" id="KW-1185">Reference proteome</keyword>
<dbReference type="EMBL" id="CP024700">
    <property type="protein sequence ID" value="ATV61791.1"/>
    <property type="molecule type" value="Genomic_DNA"/>
</dbReference>
<reference evidence="1 2" key="1">
    <citation type="submission" date="2017-11" db="EMBL/GenBank/DDBJ databases">
        <title>Genome sequencing of Fusobacterium periodonticum KCOM 1263.</title>
        <authorList>
            <person name="Kook J.-K."/>
            <person name="Park S.-N."/>
            <person name="Lim Y.K."/>
        </authorList>
    </citation>
    <scope>NUCLEOTIDE SEQUENCE [LARGE SCALE GENOMIC DNA]</scope>
    <source>
        <strain evidence="1 2">KCOM 1263</strain>
    </source>
</reference>
<name>A0AAD0F1L9_9FUSO</name>
<accession>A0AAD0F1L9</accession>
<protein>
    <submittedName>
        <fullName evidence="1">Uncharacterized protein</fullName>
    </submittedName>
</protein>
<evidence type="ECO:0000313" key="1">
    <source>
        <dbReference type="EMBL" id="ATV61791.1"/>
    </source>
</evidence>
<organism evidence="1 2">
    <name type="scientific">Fusobacterium pseudoperiodonticum</name>
    <dbReference type="NCBI Taxonomy" id="2663009"/>
    <lineage>
        <taxon>Bacteria</taxon>
        <taxon>Fusobacteriati</taxon>
        <taxon>Fusobacteriota</taxon>
        <taxon>Fusobacteriia</taxon>
        <taxon>Fusobacteriales</taxon>
        <taxon>Fusobacteriaceae</taxon>
        <taxon>Fusobacterium</taxon>
    </lineage>
</organism>
<dbReference type="RefSeq" id="WP_099987730.1">
    <property type="nucleotide sequence ID" value="NZ_CP024700.1"/>
</dbReference>
<sequence length="156" mass="18264">MIDIKTLEENIKKMILPIITQKKYKAYKSEELREIKVYTGLLPPDPEETIIPAITIRTHKVKNSLDKKILTLVISTGIFNKDVKKGYEEVSEITQKILDEIQKVGIIENRFEILPEAEWVFPEEQPVPFYLSFIYINIVYEKDYRTDTDNWINGGD</sequence>